<evidence type="ECO:0000313" key="1">
    <source>
        <dbReference type="EMBL" id="QHT12126.1"/>
    </source>
</evidence>
<dbReference type="EMBL" id="MN739541">
    <property type="protein sequence ID" value="QHT12126.1"/>
    <property type="molecule type" value="Genomic_DNA"/>
</dbReference>
<name>A0A6C0D510_9ZZZZ</name>
<accession>A0A6C0D510</accession>
<protein>
    <submittedName>
        <fullName evidence="1">Uncharacterized protein</fullName>
    </submittedName>
</protein>
<reference evidence="1" key="1">
    <citation type="journal article" date="2020" name="Nature">
        <title>Giant virus diversity and host interactions through global metagenomics.</title>
        <authorList>
            <person name="Schulz F."/>
            <person name="Roux S."/>
            <person name="Paez-Espino D."/>
            <person name="Jungbluth S."/>
            <person name="Walsh D.A."/>
            <person name="Denef V.J."/>
            <person name="McMahon K.D."/>
            <person name="Konstantinidis K.T."/>
            <person name="Eloe-Fadrosh E.A."/>
            <person name="Kyrpides N.C."/>
            <person name="Woyke T."/>
        </authorList>
    </citation>
    <scope>NUCLEOTIDE SEQUENCE</scope>
    <source>
        <strain evidence="1">GVMAG-M-3300023174-129</strain>
    </source>
</reference>
<proteinExistence type="predicted"/>
<organism evidence="1">
    <name type="scientific">viral metagenome</name>
    <dbReference type="NCBI Taxonomy" id="1070528"/>
    <lineage>
        <taxon>unclassified sequences</taxon>
        <taxon>metagenomes</taxon>
        <taxon>organismal metagenomes</taxon>
    </lineage>
</organism>
<sequence length="232" mass="27094">MKKYGGARTIKKKKSIASKMFTFKNTKSKEKKLQKNIRRLIERNKNDHYSYIKVLSKFKKFFKGILKLEDKISYANHDTISNFDIKKMEISEKLKDLDTKYGKLLTRIRGQSSQIYEKINEELEDDKNMNVNMNNNNDSLDIIQLYASVLEILLDLDEKAITNPNSSQEYLSNLTMVSTILCDELVKEFLEVKQDTKAIEDELVDLFKSFNIKKNNSSIENNLSKILSNIRI</sequence>
<dbReference type="AlphaFoldDB" id="A0A6C0D510"/>